<evidence type="ECO:0000313" key="1">
    <source>
        <dbReference type="EMBL" id="QPI47404.1"/>
    </source>
</evidence>
<dbReference type="Proteomes" id="UP000662888">
    <property type="component" value="Chromosome"/>
</dbReference>
<organism evidence="1 2">
    <name type="scientific">Massilia antarctica</name>
    <dbReference type="NCBI Taxonomy" id="2765360"/>
    <lineage>
        <taxon>Bacteria</taxon>
        <taxon>Pseudomonadati</taxon>
        <taxon>Pseudomonadota</taxon>
        <taxon>Betaproteobacteria</taxon>
        <taxon>Burkholderiales</taxon>
        <taxon>Oxalobacteraceae</taxon>
        <taxon>Telluria group</taxon>
        <taxon>Massilia</taxon>
    </lineage>
</organism>
<accession>A0AA49A5F3</accession>
<name>A0AA49A5F3_9BURK</name>
<evidence type="ECO:0000313" key="2">
    <source>
        <dbReference type="Proteomes" id="UP000662888"/>
    </source>
</evidence>
<proteinExistence type="predicted"/>
<keyword evidence="2" id="KW-1185">Reference proteome</keyword>
<sequence length="159" mass="17279">MLKTFSAARPLVSTFRPAISTQKRRIVTLAGSLMMPDGRSSALARASDRHFNCGNAHQLGSLEAAMAALPRDRDIVLSWIPLNFSNSKNRLVLPVHAGLSKAFKQGLRYKGKELSAEAIDAMKRQAETKRYLISALQGEAMPAATGAAIERTRAAMENV</sequence>
<gene>
    <name evidence="1" type="ORF">IV454_17465</name>
</gene>
<dbReference type="EMBL" id="CP065053">
    <property type="protein sequence ID" value="QPI47404.1"/>
    <property type="molecule type" value="Genomic_DNA"/>
</dbReference>
<reference evidence="1 2" key="1">
    <citation type="submission" date="2020-11" db="EMBL/GenBank/DDBJ databases">
        <authorList>
            <person name="Sun Q."/>
        </authorList>
    </citation>
    <scope>NUCLEOTIDE SEQUENCE [LARGE SCALE GENOMIC DNA]</scope>
    <source>
        <strain evidence="1 2">P8398</strain>
    </source>
</reference>
<protein>
    <submittedName>
        <fullName evidence="1">Uncharacterized protein</fullName>
    </submittedName>
</protein>
<dbReference type="RefSeq" id="WP_206087114.1">
    <property type="nucleotide sequence ID" value="NZ_CP065053.1"/>
</dbReference>